<feature type="transmembrane region" description="Helical" evidence="1">
    <location>
        <begin position="98"/>
        <end position="118"/>
    </location>
</feature>
<dbReference type="RefSeq" id="WP_004625441.1">
    <property type="nucleotide sequence ID" value="NZ_AORV01000030.1"/>
</dbReference>
<proteinExistence type="predicted"/>
<accession>S0FJ98</accession>
<evidence type="ECO:0000313" key="4">
    <source>
        <dbReference type="Proteomes" id="UP000014155"/>
    </source>
</evidence>
<keyword evidence="1" id="KW-0812">Transmembrane</keyword>
<keyword evidence="4" id="KW-1185">Reference proteome</keyword>
<dbReference type="PATRIC" id="fig|1195236.3.peg.2207"/>
<dbReference type="PANTHER" id="PTHR34978">
    <property type="entry name" value="POSSIBLE SENSOR-TRANSDUCER PROTEIN BLAR"/>
    <property type="match status" value="1"/>
</dbReference>
<dbReference type="eggNOG" id="COG4219">
    <property type="taxonomic scope" value="Bacteria"/>
</dbReference>
<dbReference type="PANTHER" id="PTHR34978:SF3">
    <property type="entry name" value="SLR0241 PROTEIN"/>
    <property type="match status" value="1"/>
</dbReference>
<feature type="transmembrane region" description="Helical" evidence="1">
    <location>
        <begin position="6"/>
        <end position="25"/>
    </location>
</feature>
<dbReference type="InterPro" id="IPR052173">
    <property type="entry name" value="Beta-lactam_resp_regulator"/>
</dbReference>
<organism evidence="3 4">
    <name type="scientific">Ruminiclostridium cellobioparum subsp. termitidis CT1112</name>
    <dbReference type="NCBI Taxonomy" id="1195236"/>
    <lineage>
        <taxon>Bacteria</taxon>
        <taxon>Bacillati</taxon>
        <taxon>Bacillota</taxon>
        <taxon>Clostridia</taxon>
        <taxon>Eubacteriales</taxon>
        <taxon>Oscillospiraceae</taxon>
        <taxon>Ruminiclostridium</taxon>
    </lineage>
</organism>
<gene>
    <name evidence="3" type="ORF">CTER_1886</name>
</gene>
<keyword evidence="1" id="KW-0472">Membrane</keyword>
<feature type="transmembrane region" description="Helical" evidence="1">
    <location>
        <begin position="37"/>
        <end position="53"/>
    </location>
</feature>
<dbReference type="InterPro" id="IPR008756">
    <property type="entry name" value="Peptidase_M56"/>
</dbReference>
<evidence type="ECO:0000256" key="1">
    <source>
        <dbReference type="SAM" id="Phobius"/>
    </source>
</evidence>
<dbReference type="EMBL" id="AORV01000030">
    <property type="protein sequence ID" value="EMS72185.1"/>
    <property type="molecule type" value="Genomic_DNA"/>
</dbReference>
<dbReference type="Proteomes" id="UP000014155">
    <property type="component" value="Unassembled WGS sequence"/>
</dbReference>
<reference evidence="3 4" key="1">
    <citation type="journal article" date="2013" name="Genome Announc.">
        <title>Draft Genome Sequence of the Cellulolytic, Mesophilic, Anaerobic Bacterium Clostridium termitidis Strain CT1112 (DSM 5398).</title>
        <authorList>
            <person name="Lal S."/>
            <person name="Ramachandran U."/>
            <person name="Zhang X."/>
            <person name="Munir R."/>
            <person name="Sparling R."/>
            <person name="Levin D.B."/>
        </authorList>
    </citation>
    <scope>NUCLEOTIDE SEQUENCE [LARGE SCALE GENOMIC DNA]</scope>
    <source>
        <strain evidence="3 4">CT1112</strain>
    </source>
</reference>
<protein>
    <submittedName>
        <fullName evidence="3">Peptidase, M56 family protein</fullName>
    </submittedName>
</protein>
<comment type="caution">
    <text evidence="3">The sequence shown here is derived from an EMBL/GenBank/DDBJ whole genome shotgun (WGS) entry which is preliminary data.</text>
</comment>
<keyword evidence="1" id="KW-1133">Transmembrane helix</keyword>
<evidence type="ECO:0000313" key="3">
    <source>
        <dbReference type="EMBL" id="EMS72185.1"/>
    </source>
</evidence>
<sequence>METFFVILLQCTLSMSVITLLYAVVLPILSKRYAAKWRYIIWLVIAAGWIFPFRPRVNLSFLPTQIADISVTPIQPIIINAMPSTTVAEQTVNVPTTISVWLVLAVIWIMGVGSVVLYHAMRHIRFMKTVRRWSEPITDLERIETLGHLKAELNIKAQVKLSVCQNVASPMLVGFFRPAILLPPVEIGIDELPFILKHELIHYKRHDLWYKALILAATAFHWFNPLVYLMAKSAAVQCEISCDALVLQGADFERRKQYGETIIGVVRNGVKLQTALSTNFYGGKKGMKTRISSIVDTKHKRAGVAVLCVTLAGIMLTGATFAVAADEDPANGYTVIAEETAYAETPESKSEMYAVYEQYGLTYNKITDQLLFNGELVRYFEDYYPVGTGENGAYSGIDYFNKNGTVDVHGVRDLSELTLNSDGSTDPSGKLTGVEPYSQAEFDARDIEDLKNPPMQATTVNDSSSGGNSFTAQELSDDSFSGNTYAAETGSVLTPDEYAEMYAVYEPFGLTYDKDSACFYYNGKLVRQFVDILMSNGESLSGGKFKGSMRQIINPDGKGEVDVYTVRDYEKLDSDGSGTLIDIKACSQEEFDANTGI</sequence>
<dbReference type="Pfam" id="PF05569">
    <property type="entry name" value="Peptidase_M56"/>
    <property type="match status" value="1"/>
</dbReference>
<name>S0FJ98_RUMCE</name>
<dbReference type="AlphaFoldDB" id="S0FJ98"/>
<dbReference type="STRING" id="1195236.CTER_1886"/>
<dbReference type="CDD" id="cd07341">
    <property type="entry name" value="M56_BlaR1_MecR1_like"/>
    <property type="match status" value="1"/>
</dbReference>
<evidence type="ECO:0000259" key="2">
    <source>
        <dbReference type="Pfam" id="PF05569"/>
    </source>
</evidence>
<feature type="domain" description="Peptidase M56" evidence="2">
    <location>
        <begin position="7"/>
        <end position="294"/>
    </location>
</feature>